<proteinExistence type="predicted"/>
<comment type="caution">
    <text evidence="1">The sequence shown here is derived from an EMBL/GenBank/DDBJ whole genome shotgun (WGS) entry which is preliminary data.</text>
</comment>
<name>A0A1V1P0A5_9BACT</name>
<dbReference type="AlphaFoldDB" id="A0A1V1P0A5"/>
<organism evidence="1 2">
    <name type="scientific">Candidatus Magnetoglobus multicellularis str. Araruama</name>
    <dbReference type="NCBI Taxonomy" id="890399"/>
    <lineage>
        <taxon>Bacteria</taxon>
        <taxon>Pseudomonadati</taxon>
        <taxon>Thermodesulfobacteriota</taxon>
        <taxon>Desulfobacteria</taxon>
        <taxon>Desulfobacterales</taxon>
        <taxon>Desulfobacteraceae</taxon>
        <taxon>Candidatus Magnetoglobus</taxon>
    </lineage>
</organism>
<protein>
    <submittedName>
        <fullName evidence="1">Uncharacterized protein</fullName>
    </submittedName>
</protein>
<dbReference type="EMBL" id="ATBP01001013">
    <property type="protein sequence ID" value="ETR68261.1"/>
    <property type="molecule type" value="Genomic_DNA"/>
</dbReference>
<sequence>MTRLTIAFTAIIAMAEKQRGTITKLAKEYLISRTFVYMLANSLMEQSQIKFAEYCPPAFHKKASLEHILFLRLEGKCSIEAISSFLKRFGFDNSSVGYISQLLNDIGSLLPSTQIFSEGDQVKVILWIVASKRKVP</sequence>
<evidence type="ECO:0000313" key="2">
    <source>
        <dbReference type="Proteomes" id="UP000189670"/>
    </source>
</evidence>
<accession>A0A1V1P0A5</accession>
<gene>
    <name evidence="1" type="ORF">OMM_10703</name>
</gene>
<reference evidence="2" key="1">
    <citation type="submission" date="2012-11" db="EMBL/GenBank/DDBJ databases">
        <authorList>
            <person name="Lucero-Rivera Y.E."/>
            <person name="Tovar-Ramirez D."/>
        </authorList>
    </citation>
    <scope>NUCLEOTIDE SEQUENCE [LARGE SCALE GENOMIC DNA]</scope>
    <source>
        <strain evidence="2">Araruama</strain>
    </source>
</reference>
<evidence type="ECO:0000313" key="1">
    <source>
        <dbReference type="EMBL" id="ETR68261.1"/>
    </source>
</evidence>
<dbReference type="Proteomes" id="UP000189670">
    <property type="component" value="Unassembled WGS sequence"/>
</dbReference>